<feature type="compositionally biased region" description="Basic residues" evidence="1">
    <location>
        <begin position="86"/>
        <end position="96"/>
    </location>
</feature>
<name>A0A2K5SJB9_CEBIM</name>
<feature type="compositionally biased region" description="Basic and acidic residues" evidence="1">
    <location>
        <begin position="31"/>
        <end position="42"/>
    </location>
</feature>
<dbReference type="GeneTree" id="ENSGT01010000223793"/>
<dbReference type="STRING" id="9516.ENSCCAP00000040482"/>
<dbReference type="Proteomes" id="UP000233040">
    <property type="component" value="Unassembled WGS sequence"/>
</dbReference>
<dbReference type="AlphaFoldDB" id="A0A2K5SJB9"/>
<dbReference type="Ensembl" id="ENSCCAT00000058296.1">
    <property type="protein sequence ID" value="ENSCCAP00000040482.1"/>
    <property type="gene ID" value="ENSCCAG00000038033.1"/>
</dbReference>
<feature type="region of interest" description="Disordered" evidence="1">
    <location>
        <begin position="27"/>
        <end position="152"/>
    </location>
</feature>
<feature type="compositionally biased region" description="Acidic residues" evidence="1">
    <location>
        <begin position="100"/>
        <end position="109"/>
    </location>
</feature>
<accession>A0A2K5SJB9</accession>
<evidence type="ECO:0000256" key="1">
    <source>
        <dbReference type="SAM" id="MobiDB-lite"/>
    </source>
</evidence>
<protein>
    <submittedName>
        <fullName evidence="2">Uncharacterized protein</fullName>
    </submittedName>
</protein>
<reference evidence="2" key="1">
    <citation type="submission" date="2025-08" db="UniProtKB">
        <authorList>
            <consortium name="Ensembl"/>
        </authorList>
    </citation>
    <scope>IDENTIFICATION</scope>
</reference>
<sequence>MGKKQKNKSEDRAKDDIDLVALAAEIAGAAKEQEPQKEKKQDFDEDDILKELEELSLEAQGIKADRETIAVKPTENNEEEFTSKQDKKKKGQKGKKQSFDDDNSEDLEDKDSKLKKTAKPKVEMYPGTDDDDDFNKLPKKGKAQKSRSGIGLKRMRITVTKLKSVQE</sequence>
<evidence type="ECO:0000313" key="2">
    <source>
        <dbReference type="Ensembl" id="ENSCCAP00000040482.1"/>
    </source>
</evidence>
<proteinExistence type="predicted"/>
<organism evidence="2 3">
    <name type="scientific">Cebus imitator</name>
    <name type="common">Panamanian white-faced capuchin</name>
    <name type="synonym">Cebus capucinus imitator</name>
    <dbReference type="NCBI Taxonomy" id="2715852"/>
    <lineage>
        <taxon>Eukaryota</taxon>
        <taxon>Metazoa</taxon>
        <taxon>Chordata</taxon>
        <taxon>Craniata</taxon>
        <taxon>Vertebrata</taxon>
        <taxon>Euteleostomi</taxon>
        <taxon>Mammalia</taxon>
        <taxon>Eutheria</taxon>
        <taxon>Euarchontoglires</taxon>
        <taxon>Primates</taxon>
        <taxon>Haplorrhini</taxon>
        <taxon>Platyrrhini</taxon>
        <taxon>Cebidae</taxon>
        <taxon>Cebinae</taxon>
        <taxon>Cebus</taxon>
    </lineage>
</organism>
<reference evidence="2" key="2">
    <citation type="submission" date="2025-09" db="UniProtKB">
        <authorList>
            <consortium name="Ensembl"/>
        </authorList>
    </citation>
    <scope>IDENTIFICATION</scope>
</reference>
<evidence type="ECO:0000313" key="3">
    <source>
        <dbReference type="Proteomes" id="UP000233040"/>
    </source>
</evidence>
<keyword evidence="3" id="KW-1185">Reference proteome</keyword>